<gene>
    <name evidence="2" type="ORF">L2764_01385</name>
</gene>
<feature type="compositionally biased region" description="Polar residues" evidence="1">
    <location>
        <begin position="1"/>
        <end position="15"/>
    </location>
</feature>
<comment type="caution">
    <text evidence="2">The sequence shown here is derived from an EMBL/GenBank/DDBJ whole genome shotgun (WGS) entry which is preliminary data.</text>
</comment>
<evidence type="ECO:0000256" key="1">
    <source>
        <dbReference type="SAM" id="MobiDB-lite"/>
    </source>
</evidence>
<evidence type="ECO:0000313" key="3">
    <source>
        <dbReference type="Proteomes" id="UP001203423"/>
    </source>
</evidence>
<reference evidence="2 3" key="1">
    <citation type="submission" date="2022-01" db="EMBL/GenBank/DDBJ databases">
        <title>Whole genome-based taxonomy of the Shewanellaceae.</title>
        <authorList>
            <person name="Martin-Rodriguez A.J."/>
        </authorList>
    </citation>
    <scope>NUCLEOTIDE SEQUENCE [LARGE SCALE GENOMIC DNA]</scope>
    <source>
        <strain evidence="2 3">DSM 17177</strain>
    </source>
</reference>
<dbReference type="RefSeq" id="WP_248938446.1">
    <property type="nucleotide sequence ID" value="NZ_JAKIKS010000002.1"/>
</dbReference>
<name>A0ABT0L6P8_9GAMM</name>
<proteinExistence type="predicted"/>
<keyword evidence="3" id="KW-1185">Reference proteome</keyword>
<evidence type="ECO:0000313" key="2">
    <source>
        <dbReference type="EMBL" id="MCL1123165.1"/>
    </source>
</evidence>
<protein>
    <submittedName>
        <fullName evidence="2">Uncharacterized protein</fullName>
    </submittedName>
</protein>
<accession>A0ABT0L6P8</accession>
<dbReference type="Proteomes" id="UP001203423">
    <property type="component" value="Unassembled WGS sequence"/>
</dbReference>
<dbReference type="EMBL" id="JAKIKS010000002">
    <property type="protein sequence ID" value="MCL1123165.1"/>
    <property type="molecule type" value="Genomic_DNA"/>
</dbReference>
<sequence>MPFISTTNPPSTASISEPLLNETERSSGTQSSVAKQLTGISCDQSTSQSNTLKIEKKGVIYSPFAVKDSVLACLGHNLNRLKQGKALYPVILKDDNAKAQFEQVKNKLLISYENAANKINQQLEQLARGEKTDIEGVLQKYKQDAEHIRNIKPELSRKLFASAQKLEETIKLAQEYTTYASVLKQLKVSSNQSEHNLQQLSPDNNKLYVIGHGGAGSHTLTPKINSTLAEGKTAYKLAEELAKAGLRKDFSDIRTTACWSADSNRISSFNEAELSKASKPTTISKPWLFFWSTKTIERQPFAQEFSDSLGCLGFHSVKVTGYHGQGKTIPEGIHQSRILPMSSEDLNAKAATEQISARSSNVKHVFTPNLTWEIKLSNYMGYLKDSMLNWFRSSNA</sequence>
<feature type="region of interest" description="Disordered" evidence="1">
    <location>
        <begin position="1"/>
        <end position="34"/>
    </location>
</feature>
<organism evidence="2 3">
    <name type="scientific">Shewanella surugensis</name>
    <dbReference type="NCBI Taxonomy" id="212020"/>
    <lineage>
        <taxon>Bacteria</taxon>
        <taxon>Pseudomonadati</taxon>
        <taxon>Pseudomonadota</taxon>
        <taxon>Gammaproteobacteria</taxon>
        <taxon>Alteromonadales</taxon>
        <taxon>Shewanellaceae</taxon>
        <taxon>Shewanella</taxon>
    </lineage>
</organism>